<feature type="region of interest" description="Disordered" evidence="3">
    <location>
        <begin position="1"/>
        <end position="44"/>
    </location>
</feature>
<dbReference type="Gene3D" id="3.30.420.40">
    <property type="match status" value="1"/>
</dbReference>
<evidence type="ECO:0000313" key="6">
    <source>
        <dbReference type="Proteomes" id="UP001497512"/>
    </source>
</evidence>
<accession>A0ABP0UAR0</accession>
<keyword evidence="2" id="KW-0378">Hydrolase</keyword>
<evidence type="ECO:0000256" key="4">
    <source>
        <dbReference type="SAM" id="Phobius"/>
    </source>
</evidence>
<reference evidence="5" key="1">
    <citation type="submission" date="2024-02" db="EMBL/GenBank/DDBJ databases">
        <authorList>
            <consortium name="ELIXIR-Norway"/>
            <consortium name="Elixir Norway"/>
        </authorList>
    </citation>
    <scope>NUCLEOTIDE SEQUENCE</scope>
</reference>
<sequence length="755" mass="81685">MGARGSSGNNAASVSASSSSVGPEMSESLQPTSQLTSSLALPPTTTGRYRGEISLRGSVSVPAFATYWKVPAAAIPAALPEDSTFPEPREASANPRAPKPSRSDVGVLNGSLPLSPWYGSKRLITVGLLLLAAALLYLGFLLGTLYFQKEVLQFAIVMDAGSTGTRVYVYGWAHPAKEPLPVMVKPTYNQNSLAPSPGVPGQGRLYKRMETTPGLDKFMNNSAKIKESLDPLLEWAERQIPKHAHGSTQVFLLATAGLRRLPKDQSEWILSEAWSVVKAFPFVCKRSSVKVILGVEEAFYGWIALNYNFGRLGHVPKLPNYGALDLGGSSLQVTFEPQEVPHAEYGFNLSVGVTHHHLYAVSHPGFGLNDAFEKSVAQLLRKELTSRDRKPPKNNRVELKHPCLQKGYKHPYMCSTHCMLPPVAAGGSRRTGPGTTDAASGGQVDLIGAPNWEACQALAKDVIDSSQTSGCKVQPCALGKHQPKPEGHFYGLAGFFIVYKFFGLPADAPLDNLLQKGQEFCKLPWKKAESSVEPQPSIEHYCFRAPYVVSLLRQALHLHDDQIRIGSGDFAWTLGAALWEAGALNPTAKGYAKGGLTWLGKPPMALTIMILVLLSFILVGVICYQRGVLRPGHRAYLPLVNPSNSGSSASPWIPSSLRAQSRLGSITGGALGRLAAREGTVKTPQSPQPMYNPIFGPAYLNGPVPGDGLQMVDSAQFKAPDRRVQQTLMGLQSRRSQSREELTVQQDLEPQLLRG</sequence>
<evidence type="ECO:0000313" key="5">
    <source>
        <dbReference type="EMBL" id="CAK9216505.1"/>
    </source>
</evidence>
<evidence type="ECO:0000256" key="3">
    <source>
        <dbReference type="SAM" id="MobiDB-lite"/>
    </source>
</evidence>
<dbReference type="Pfam" id="PF01150">
    <property type="entry name" value="GDA1_CD39"/>
    <property type="match status" value="1"/>
</dbReference>
<protein>
    <recommendedName>
        <fullName evidence="7">Apyrase</fullName>
    </recommendedName>
</protein>
<name>A0ABP0UAR0_9BRYO</name>
<evidence type="ECO:0008006" key="7">
    <source>
        <dbReference type="Google" id="ProtNLM"/>
    </source>
</evidence>
<dbReference type="Gene3D" id="3.30.420.150">
    <property type="entry name" value="Exopolyphosphatase. Domain 2"/>
    <property type="match status" value="1"/>
</dbReference>
<feature type="transmembrane region" description="Helical" evidence="4">
    <location>
        <begin position="123"/>
        <end position="147"/>
    </location>
</feature>
<feature type="region of interest" description="Disordered" evidence="3">
    <location>
        <begin position="730"/>
        <end position="755"/>
    </location>
</feature>
<gene>
    <name evidence="5" type="ORF">CSSPTR1EN2_LOCUS13504</name>
</gene>
<feature type="region of interest" description="Disordered" evidence="3">
    <location>
        <begin position="81"/>
        <end position="104"/>
    </location>
</feature>
<dbReference type="EMBL" id="OZ019894">
    <property type="protein sequence ID" value="CAK9216505.1"/>
    <property type="molecule type" value="Genomic_DNA"/>
</dbReference>
<feature type="transmembrane region" description="Helical" evidence="4">
    <location>
        <begin position="604"/>
        <end position="624"/>
    </location>
</feature>
<proteinExistence type="inferred from homology"/>
<comment type="similarity">
    <text evidence="1">Belongs to the GDA1/CD39 NTPase family.</text>
</comment>
<dbReference type="InterPro" id="IPR000407">
    <property type="entry name" value="GDA1_CD39_NTPase"/>
</dbReference>
<keyword evidence="6" id="KW-1185">Reference proteome</keyword>
<dbReference type="CDD" id="cd24043">
    <property type="entry name" value="ASKHA_NBD_AtAPY7-like"/>
    <property type="match status" value="1"/>
</dbReference>
<dbReference type="PANTHER" id="PTHR11782">
    <property type="entry name" value="ADENOSINE/GUANOSINE DIPHOSPHATASE"/>
    <property type="match status" value="1"/>
</dbReference>
<dbReference type="PANTHER" id="PTHR11782:SF125">
    <property type="entry name" value="APYRASE 7-RELATED"/>
    <property type="match status" value="1"/>
</dbReference>
<keyword evidence="4" id="KW-0812">Transmembrane</keyword>
<evidence type="ECO:0000256" key="1">
    <source>
        <dbReference type="ARBA" id="ARBA00009283"/>
    </source>
</evidence>
<keyword evidence="4" id="KW-0472">Membrane</keyword>
<keyword evidence="4" id="KW-1133">Transmembrane helix</keyword>
<organism evidence="5 6">
    <name type="scientific">Sphagnum troendelagicum</name>
    <dbReference type="NCBI Taxonomy" id="128251"/>
    <lineage>
        <taxon>Eukaryota</taxon>
        <taxon>Viridiplantae</taxon>
        <taxon>Streptophyta</taxon>
        <taxon>Embryophyta</taxon>
        <taxon>Bryophyta</taxon>
        <taxon>Sphagnophytina</taxon>
        <taxon>Sphagnopsida</taxon>
        <taxon>Sphagnales</taxon>
        <taxon>Sphagnaceae</taxon>
        <taxon>Sphagnum</taxon>
    </lineage>
</organism>
<dbReference type="Proteomes" id="UP001497512">
    <property type="component" value="Chromosome 2"/>
</dbReference>
<evidence type="ECO:0000256" key="2">
    <source>
        <dbReference type="ARBA" id="ARBA00022801"/>
    </source>
</evidence>